<evidence type="ECO:0000313" key="4">
    <source>
        <dbReference type="EMBL" id="RAW21987.1"/>
    </source>
</evidence>
<accession>A0A329RBC6</accession>
<reference evidence="3" key="3">
    <citation type="submission" date="2021-01" db="EMBL/GenBank/DDBJ databases">
        <title>Phytophthora aleatoria, a newly-described species from Pinus radiata is distinct from Phytophthora cactorum isolates based on comparative genomics.</title>
        <authorList>
            <person name="Mcdougal R."/>
            <person name="Panda P."/>
            <person name="Williams N."/>
            <person name="Studholme D.J."/>
        </authorList>
    </citation>
    <scope>NUCLEOTIDE SEQUENCE</scope>
    <source>
        <strain evidence="3">NZFS 3830</strain>
    </source>
</reference>
<dbReference type="OrthoDB" id="99290at2759"/>
<reference evidence="4 5" key="1">
    <citation type="submission" date="2018-01" db="EMBL/GenBank/DDBJ databases">
        <title>Draft genome of the strawberry crown rot pathogen Phytophthora cactorum.</title>
        <authorList>
            <person name="Armitage A.D."/>
            <person name="Lysoe E."/>
            <person name="Nellist C.F."/>
            <person name="Harrison R.J."/>
            <person name="Brurberg M.B."/>
        </authorList>
    </citation>
    <scope>NUCLEOTIDE SEQUENCE [LARGE SCALE GENOMIC DNA]</scope>
    <source>
        <strain evidence="4 5">10300</strain>
    </source>
</reference>
<keyword evidence="5" id="KW-1185">Reference proteome</keyword>
<reference evidence="1" key="2">
    <citation type="submission" date="2018-10" db="EMBL/GenBank/DDBJ databases">
        <title>Effector identification in a new, highly contiguous assembly of the strawberry crown rot pathogen Phytophthora cactorum.</title>
        <authorList>
            <person name="Armitage A.D."/>
            <person name="Nellist C.F."/>
            <person name="Bates H."/>
            <person name="Vickerstaff R.J."/>
            <person name="Harrison R.J."/>
        </authorList>
    </citation>
    <scope>NUCLEOTIDE SEQUENCE</scope>
    <source>
        <strain evidence="1">4040</strain>
        <strain evidence="2">P421</strain>
    </source>
</reference>
<dbReference type="EMBL" id="RCMK01001481">
    <property type="protein sequence ID" value="KAG2893430.1"/>
    <property type="molecule type" value="Genomic_DNA"/>
</dbReference>
<evidence type="ECO:0000313" key="2">
    <source>
        <dbReference type="EMBL" id="KAG3205334.1"/>
    </source>
</evidence>
<name>A0A329RBC6_9STRA</name>
<dbReference type="Proteomes" id="UP000736787">
    <property type="component" value="Unassembled WGS sequence"/>
</dbReference>
<dbReference type="EMBL" id="JAENGZ010002107">
    <property type="protein sequence ID" value="KAG6944846.1"/>
    <property type="molecule type" value="Genomic_DNA"/>
</dbReference>
<comment type="caution">
    <text evidence="4">The sequence shown here is derived from an EMBL/GenBank/DDBJ whole genome shotgun (WGS) entry which is preliminary data.</text>
</comment>
<dbReference type="AlphaFoldDB" id="A0A329RBC6"/>
<dbReference type="EMBL" id="RCMV01001963">
    <property type="protein sequence ID" value="KAG3205334.1"/>
    <property type="molecule type" value="Genomic_DNA"/>
</dbReference>
<evidence type="ECO:0000313" key="1">
    <source>
        <dbReference type="EMBL" id="KAG2893430.1"/>
    </source>
</evidence>
<proteinExistence type="predicted"/>
<organism evidence="4 5">
    <name type="scientific">Phytophthora cactorum</name>
    <dbReference type="NCBI Taxonomy" id="29920"/>
    <lineage>
        <taxon>Eukaryota</taxon>
        <taxon>Sar</taxon>
        <taxon>Stramenopiles</taxon>
        <taxon>Oomycota</taxon>
        <taxon>Peronosporomycetes</taxon>
        <taxon>Peronosporales</taxon>
        <taxon>Peronosporaceae</taxon>
        <taxon>Phytophthora</taxon>
    </lineage>
</organism>
<evidence type="ECO:0000313" key="3">
    <source>
        <dbReference type="EMBL" id="KAG6944846.1"/>
    </source>
</evidence>
<dbReference type="Proteomes" id="UP000688947">
    <property type="component" value="Unassembled WGS sequence"/>
</dbReference>
<dbReference type="EMBL" id="MJFZ01001474">
    <property type="protein sequence ID" value="RAW21987.1"/>
    <property type="molecule type" value="Genomic_DNA"/>
</dbReference>
<protein>
    <submittedName>
        <fullName evidence="4">Uncharacterized protein</fullName>
    </submittedName>
</protein>
<dbReference type="VEuPathDB" id="FungiDB:PC110_g21570"/>
<dbReference type="Proteomes" id="UP000251314">
    <property type="component" value="Unassembled WGS sequence"/>
</dbReference>
<dbReference type="Proteomes" id="UP000760860">
    <property type="component" value="Unassembled WGS sequence"/>
</dbReference>
<gene>
    <name evidence="3" type="ORF">JG687_00017618</name>
    <name evidence="4" type="ORF">PC110_g21570</name>
    <name evidence="1" type="ORF">PC117_g23764</name>
    <name evidence="2" type="ORF">PC129_g22154</name>
</gene>
<evidence type="ECO:0000313" key="5">
    <source>
        <dbReference type="Proteomes" id="UP000251314"/>
    </source>
</evidence>
<sequence length="186" mass="19697">MAFEDESIVNIMEPNPAHETKQETDLCDSVTVQTAGEETGTGSLHGRVGIGIIHVDINASSVGVGYNGLRNADKSIGSDLAPIDRVVHGGLPDGDKGLGYVSVFPKCVAVSDDVILEENGVVLKEEFMFPVVVGSSCVKNADMFDPVSIGSVSSDAVSSSTIYYKLRSGRAELAVWCTFVARLMKN</sequence>